<dbReference type="EMBL" id="JAUDCF010000021">
    <property type="protein sequence ID" value="MDM8146063.1"/>
    <property type="molecule type" value="Genomic_DNA"/>
</dbReference>
<keyword evidence="1" id="KW-0175">Coiled coil</keyword>
<protein>
    <submittedName>
        <fullName evidence="2">DUF349 domain-containing protein</fullName>
    </submittedName>
</protein>
<reference evidence="2 3" key="1">
    <citation type="submission" date="2023-06" db="EMBL/GenBank/DDBJ databases">
        <authorList>
            <person name="Zeman M."/>
            <person name="Kubasova T."/>
            <person name="Jahodarova E."/>
            <person name="Nykrynova M."/>
            <person name="Rychlik I."/>
        </authorList>
    </citation>
    <scope>NUCLEOTIDE SEQUENCE [LARGE SCALE GENOMIC DNA]</scope>
    <source>
        <strain evidence="2 3">ET4</strain>
    </source>
</reference>
<dbReference type="InterPro" id="IPR007139">
    <property type="entry name" value="DUF349"/>
</dbReference>
<keyword evidence="3" id="KW-1185">Reference proteome</keyword>
<feature type="coiled-coil region" evidence="1">
    <location>
        <begin position="496"/>
        <end position="587"/>
    </location>
</feature>
<proteinExistence type="predicted"/>
<accession>A0ABT7U749</accession>
<gene>
    <name evidence="2" type="ORF">QUW02_09055</name>
</gene>
<organism evidence="2 3">
    <name type="scientific">Bacteroides eggerthii</name>
    <dbReference type="NCBI Taxonomy" id="28111"/>
    <lineage>
        <taxon>Bacteria</taxon>
        <taxon>Pseudomonadati</taxon>
        <taxon>Bacteroidota</taxon>
        <taxon>Bacteroidia</taxon>
        <taxon>Bacteroidales</taxon>
        <taxon>Bacteroidaceae</taxon>
        <taxon>Bacteroides</taxon>
    </lineage>
</organism>
<reference evidence="3" key="2">
    <citation type="submission" date="2023-07" db="EMBL/GenBank/DDBJ databases">
        <title>Identification and characterization of horizontal gene transfer across gut microbiota members of farm animals based on homology search.</title>
        <authorList>
            <person name="Schwarzerova J."/>
            <person name="Nykrynova M."/>
            <person name="Jureckova K."/>
            <person name="Cejkova D."/>
            <person name="Rychlik I."/>
        </authorList>
    </citation>
    <scope>NUCLEOTIDE SEQUENCE [LARGE SCALE GENOMIC DNA]</scope>
    <source>
        <strain evidence="3">ET4</strain>
    </source>
</reference>
<sequence length="590" mass="69284">MEELENVCISTNDEAAAETVKSNTLQSKGEILDYIKKLAQSTEIPGKQELDSLKQNFYRIHKAEFNEKKAAFVEAGGNPDEFVPEVDADEQTFKEWMRIIKEKRAEIMAEQERIKSENLQKKFDILDKIKAMISSPEEANQHYNEFKDLQAEWKTITNVPADKVNELWKNYQLYTEQFYDLLKLNHEFREYDFKKNLEIKTRLCETAEKLAEEEDVISAFQQLQALHQEYKETGPVAKELREEIWNRFKNASTVINKKHQQHFEDIKQKEEENLNKKAELCSKIEAINLDELKTFADWEQATQDIIKIQAEWKEIGFAPQKMNVKIFERFRAACDKFFEQKAAFFKYLKENQNKNLELKKALCEKAEALKESTDWKATGDILTKLQKEWKTIGPVPKKYSETLWKRFIGACDYFFEQKGKATSSVQTQEHENLEKKKGIIEQLKNIAVEEIDEFADTVRNLAKEWNETGHVPFKEKDKIYAEYRELADKLFDAINKSNAKRRINNFRSNLKSSAEKGGNSLNRERERLVRAYENMKNEIKTYENNLGFLSFSSKKGNSLVNELNKKVEKLKEELSILKEKIKAIDEEKNK</sequence>
<dbReference type="Proteomes" id="UP001228403">
    <property type="component" value="Unassembled WGS sequence"/>
</dbReference>
<evidence type="ECO:0000313" key="2">
    <source>
        <dbReference type="EMBL" id="MDM8146063.1"/>
    </source>
</evidence>
<evidence type="ECO:0000256" key="1">
    <source>
        <dbReference type="SAM" id="Coils"/>
    </source>
</evidence>
<evidence type="ECO:0000313" key="3">
    <source>
        <dbReference type="Proteomes" id="UP001228403"/>
    </source>
</evidence>
<comment type="caution">
    <text evidence="2">The sequence shown here is derived from an EMBL/GenBank/DDBJ whole genome shotgun (WGS) entry which is preliminary data.</text>
</comment>
<dbReference type="Pfam" id="PF03993">
    <property type="entry name" value="DUF349"/>
    <property type="match status" value="5"/>
</dbReference>
<name>A0ABT7U749_9BACE</name>